<keyword evidence="1" id="KW-0812">Transmembrane</keyword>
<organism evidence="2 3">
    <name type="scientific">Actinocorallia longicatena</name>
    <dbReference type="NCBI Taxonomy" id="111803"/>
    <lineage>
        <taxon>Bacteria</taxon>
        <taxon>Bacillati</taxon>
        <taxon>Actinomycetota</taxon>
        <taxon>Actinomycetes</taxon>
        <taxon>Streptosporangiales</taxon>
        <taxon>Thermomonosporaceae</taxon>
        <taxon>Actinocorallia</taxon>
    </lineage>
</organism>
<feature type="transmembrane region" description="Helical" evidence="1">
    <location>
        <begin position="394"/>
        <end position="411"/>
    </location>
</feature>
<dbReference type="RefSeq" id="WP_344823470.1">
    <property type="nucleotide sequence ID" value="NZ_BAAAUV010000003.1"/>
</dbReference>
<feature type="transmembrane region" description="Helical" evidence="1">
    <location>
        <begin position="118"/>
        <end position="138"/>
    </location>
</feature>
<keyword evidence="1" id="KW-1133">Transmembrane helix</keyword>
<keyword evidence="3" id="KW-1185">Reference proteome</keyword>
<protein>
    <recommendedName>
        <fullName evidence="4">Dolichyl-phosphate-mannose-protein mannosyltransferase</fullName>
    </recommendedName>
</protein>
<proteinExistence type="predicted"/>
<feature type="transmembrane region" description="Helical" evidence="1">
    <location>
        <begin position="144"/>
        <end position="171"/>
    </location>
</feature>
<name>A0ABP6Q222_9ACTN</name>
<evidence type="ECO:0000313" key="2">
    <source>
        <dbReference type="EMBL" id="GAA3200952.1"/>
    </source>
</evidence>
<dbReference type="EMBL" id="BAAAUV010000003">
    <property type="protein sequence ID" value="GAA3200952.1"/>
    <property type="molecule type" value="Genomic_DNA"/>
</dbReference>
<accession>A0ABP6Q222</accession>
<feature type="transmembrane region" description="Helical" evidence="1">
    <location>
        <begin position="417"/>
        <end position="433"/>
    </location>
</feature>
<gene>
    <name evidence="2" type="ORF">GCM10010468_13940</name>
</gene>
<evidence type="ECO:0008006" key="4">
    <source>
        <dbReference type="Google" id="ProtNLM"/>
    </source>
</evidence>
<sequence>MRGHRIFAGLLAAGTLLRAVAMLGYRPALWFNDSYDYVRIGLGPFAHPIRPAGYGIFLWLLKPFHSFGLVVAVQHLLGLAVGVLVYLLLRRRGLPGWGASLAAAPVLLDGNLIELETLILSDTLFLFLLASGLAVLLWRGPSWAAGLLLAAATLTRTIGLPVLLVVLAWLLLRRRWRALGTVAAAGLLPLAAYAVWFHSANDRYALTATDGVFLWARTAAFATCTGVPDDLRYLCPAGEPGERKASSSQVWAPESPIGWTYGEAFDPKVNADAQRFALTTIAHQPLDYLRTAAHDLFARTFAWSHGDHPTRVTAEKYRFPVRAEPFPGWPVLGGGTPSSVATAYDPSAGTEAVRPWSSFLRGYQAVFQVRGPMLAAVLLVPFGVWWRRRRRPEMLAWTVAAVLLAVPPLTVDFDHRYVLTAVPFAALAAGLAFQRPAAPLASRTAE</sequence>
<evidence type="ECO:0000313" key="3">
    <source>
        <dbReference type="Proteomes" id="UP001501237"/>
    </source>
</evidence>
<dbReference type="Proteomes" id="UP001501237">
    <property type="component" value="Unassembled WGS sequence"/>
</dbReference>
<feature type="transmembrane region" description="Helical" evidence="1">
    <location>
        <begin position="67"/>
        <end position="89"/>
    </location>
</feature>
<evidence type="ECO:0000256" key="1">
    <source>
        <dbReference type="SAM" id="Phobius"/>
    </source>
</evidence>
<keyword evidence="1" id="KW-0472">Membrane</keyword>
<feature type="transmembrane region" description="Helical" evidence="1">
    <location>
        <begin position="178"/>
        <end position="196"/>
    </location>
</feature>
<reference evidence="3" key="1">
    <citation type="journal article" date="2019" name="Int. J. Syst. Evol. Microbiol.">
        <title>The Global Catalogue of Microorganisms (GCM) 10K type strain sequencing project: providing services to taxonomists for standard genome sequencing and annotation.</title>
        <authorList>
            <consortium name="The Broad Institute Genomics Platform"/>
            <consortium name="The Broad Institute Genome Sequencing Center for Infectious Disease"/>
            <person name="Wu L."/>
            <person name="Ma J."/>
        </authorList>
    </citation>
    <scope>NUCLEOTIDE SEQUENCE [LARGE SCALE GENOMIC DNA]</scope>
    <source>
        <strain evidence="3">JCM 9377</strain>
    </source>
</reference>
<comment type="caution">
    <text evidence="2">The sequence shown here is derived from an EMBL/GenBank/DDBJ whole genome shotgun (WGS) entry which is preliminary data.</text>
</comment>
<feature type="transmembrane region" description="Helical" evidence="1">
    <location>
        <begin position="365"/>
        <end position="387"/>
    </location>
</feature>